<dbReference type="PROSITE" id="PS50294">
    <property type="entry name" value="WD_REPEATS_REGION"/>
    <property type="match status" value="1"/>
</dbReference>
<dbReference type="InterPro" id="IPR052234">
    <property type="entry name" value="U5_snRNP_Component"/>
</dbReference>
<name>F0SKV1_RUBBR</name>
<protein>
    <submittedName>
        <fullName evidence="5">WD40 repeat-containing protein</fullName>
    </submittedName>
</protein>
<dbReference type="AlphaFoldDB" id="F0SKV1"/>
<dbReference type="InterPro" id="IPR015943">
    <property type="entry name" value="WD40/YVTN_repeat-like_dom_sf"/>
</dbReference>
<feature type="region of interest" description="Disordered" evidence="4">
    <location>
        <begin position="199"/>
        <end position="225"/>
    </location>
</feature>
<dbReference type="KEGG" id="pbs:Plabr_2202"/>
<dbReference type="EMBL" id="CP002546">
    <property type="protein sequence ID" value="ADY59804.1"/>
    <property type="molecule type" value="Genomic_DNA"/>
</dbReference>
<dbReference type="RefSeq" id="WP_013628528.1">
    <property type="nucleotide sequence ID" value="NC_015174.1"/>
</dbReference>
<dbReference type="PROSITE" id="PS50082">
    <property type="entry name" value="WD_REPEATS_2"/>
    <property type="match status" value="1"/>
</dbReference>
<dbReference type="SUPFAM" id="SSF50978">
    <property type="entry name" value="WD40 repeat-like"/>
    <property type="match status" value="1"/>
</dbReference>
<dbReference type="HOGENOM" id="CLU_508870_0_0_0"/>
<gene>
    <name evidence="5" type="ordered locus">Plabr_2202</name>
</gene>
<feature type="repeat" description="WD" evidence="3">
    <location>
        <begin position="332"/>
        <end position="373"/>
    </location>
</feature>
<evidence type="ECO:0000256" key="3">
    <source>
        <dbReference type="PROSITE-ProRule" id="PRU00221"/>
    </source>
</evidence>
<dbReference type="OrthoDB" id="251024at2"/>
<keyword evidence="6" id="KW-1185">Reference proteome</keyword>
<feature type="compositionally biased region" description="Polar residues" evidence="4">
    <location>
        <begin position="204"/>
        <end position="225"/>
    </location>
</feature>
<dbReference type="PANTHER" id="PTHR44006">
    <property type="entry name" value="U5 SMALL NUCLEAR RIBONUCLEOPROTEIN 40 KDA PROTEIN"/>
    <property type="match status" value="1"/>
</dbReference>
<dbReference type="InterPro" id="IPR001680">
    <property type="entry name" value="WD40_rpt"/>
</dbReference>
<organism evidence="5 6">
    <name type="scientific">Rubinisphaera brasiliensis (strain ATCC 49424 / DSM 5305 / JCM 21570 / IAM 15109 / NBRC 103401 / IFAM 1448)</name>
    <name type="common">Planctomyces brasiliensis</name>
    <dbReference type="NCBI Taxonomy" id="756272"/>
    <lineage>
        <taxon>Bacteria</taxon>
        <taxon>Pseudomonadati</taxon>
        <taxon>Planctomycetota</taxon>
        <taxon>Planctomycetia</taxon>
        <taxon>Planctomycetales</taxon>
        <taxon>Planctomycetaceae</taxon>
        <taxon>Rubinisphaera</taxon>
    </lineage>
</organism>
<dbReference type="eggNOG" id="COG2319">
    <property type="taxonomic scope" value="Bacteria"/>
</dbReference>
<dbReference type="PANTHER" id="PTHR44006:SF1">
    <property type="entry name" value="U5 SMALL NUCLEAR RIBONUCLEOPROTEIN 40 KDA PROTEIN"/>
    <property type="match status" value="1"/>
</dbReference>
<keyword evidence="1 3" id="KW-0853">WD repeat</keyword>
<proteinExistence type="predicted"/>
<evidence type="ECO:0000313" key="5">
    <source>
        <dbReference type="EMBL" id="ADY59804.1"/>
    </source>
</evidence>
<evidence type="ECO:0000256" key="2">
    <source>
        <dbReference type="ARBA" id="ARBA00022737"/>
    </source>
</evidence>
<dbReference type="Pfam" id="PF00400">
    <property type="entry name" value="WD40"/>
    <property type="match status" value="1"/>
</dbReference>
<dbReference type="Gene3D" id="2.130.10.10">
    <property type="entry name" value="YVTN repeat-like/Quinoprotein amine dehydrogenase"/>
    <property type="match status" value="2"/>
</dbReference>
<dbReference type="SMART" id="SM00320">
    <property type="entry name" value="WD40"/>
    <property type="match status" value="3"/>
</dbReference>
<dbReference type="STRING" id="756272.Plabr_2202"/>
<accession>F0SKV1</accession>
<dbReference type="InterPro" id="IPR036322">
    <property type="entry name" value="WD40_repeat_dom_sf"/>
</dbReference>
<evidence type="ECO:0000313" key="6">
    <source>
        <dbReference type="Proteomes" id="UP000006860"/>
    </source>
</evidence>
<reference evidence="6" key="1">
    <citation type="submission" date="2011-02" db="EMBL/GenBank/DDBJ databases">
        <title>The complete genome of Planctomyces brasiliensis DSM 5305.</title>
        <authorList>
            <person name="Lucas S."/>
            <person name="Copeland A."/>
            <person name="Lapidus A."/>
            <person name="Bruce D."/>
            <person name="Goodwin L."/>
            <person name="Pitluck S."/>
            <person name="Kyrpides N."/>
            <person name="Mavromatis K."/>
            <person name="Pagani I."/>
            <person name="Ivanova N."/>
            <person name="Ovchinnikova G."/>
            <person name="Lu M."/>
            <person name="Detter J.C."/>
            <person name="Han C."/>
            <person name="Land M."/>
            <person name="Hauser L."/>
            <person name="Markowitz V."/>
            <person name="Cheng J.-F."/>
            <person name="Hugenholtz P."/>
            <person name="Woyke T."/>
            <person name="Wu D."/>
            <person name="Tindall B."/>
            <person name="Pomrenke H.G."/>
            <person name="Brambilla E."/>
            <person name="Klenk H.-P."/>
            <person name="Eisen J.A."/>
        </authorList>
    </citation>
    <scope>NUCLEOTIDE SEQUENCE [LARGE SCALE GENOMIC DNA]</scope>
    <source>
        <strain evidence="6">ATCC 49424 / DSM 5305 / JCM 21570 / NBRC 103401 / IFAM 1448</strain>
    </source>
</reference>
<dbReference type="Proteomes" id="UP000006860">
    <property type="component" value="Chromosome"/>
</dbReference>
<evidence type="ECO:0000256" key="1">
    <source>
        <dbReference type="ARBA" id="ARBA00022574"/>
    </source>
</evidence>
<dbReference type="GO" id="GO:0003723">
    <property type="term" value="F:RNA binding"/>
    <property type="evidence" value="ECO:0007669"/>
    <property type="project" value="TreeGrafter"/>
</dbReference>
<keyword evidence="2" id="KW-0677">Repeat</keyword>
<evidence type="ECO:0000256" key="4">
    <source>
        <dbReference type="SAM" id="MobiDB-lite"/>
    </source>
</evidence>
<sequence>MPGTQITCSGCDRTLTLKAGKQLTSKSLCPTCGTPLLADSYSTGRWQRDDEMEVEYRREPVLLSPEAKRIAKRVGAFLIAIAFIGLRTYLRHERREQNAERREAVAAEQHRQSNRDRFIEDHRNRVAQLENRPHNPGPHAEFGFPNPHKTMPSLIPENATVHNPPRGGHSDIMKWHREQHEKVMEKHRERFEAMRRSFPGHTQRFPSHNTPGKPSTFSAPSPQQPDLTESYAVKAIAMSANYVDGVQLHPHQPFVFTRSHSSQLKTFHLESDAPVHTCDINDADDVDASPGNRITAMTITPDGSKLLVGTYRGQVLVYQVEEDGALTYEQTYRGHNKPIDLIVASPYGQRVLSATASGSVRCWNVTTGENDWELANVRAQVKAMHFIDDDNAWLCTGRFLGRWNLAKPGDKQEQEYLLDIISNSPSVTFSPAGDELAVTAMGYIKRFALGTGKMISQFNSDSSLYSLKYSYDGERLYAGIRGAINVYSRDNQLTAKVELMEADGYPALLEPCRNRQAFLCIQSAHNSQTLFAELQ</sequence>